<comment type="subcellular location">
    <subcellularLocation>
        <location evidence="1">Membrane</location>
        <topology evidence="1">Multi-pass membrane protein</topology>
    </subcellularLocation>
</comment>
<evidence type="ECO:0000256" key="1">
    <source>
        <dbReference type="ARBA" id="ARBA00004141"/>
    </source>
</evidence>
<reference evidence="6 7" key="1">
    <citation type="submission" date="2015-12" db="EMBL/GenBank/DDBJ databases">
        <title>Draft genome sequence of Acidibacillus ferrooxidans ITV001, isolated from a chalcopyrite acid mine drainage site in Brazil.</title>
        <authorList>
            <person name="Dall'Agnol H."/>
            <person name="Nancucheo I."/>
            <person name="Johnson B."/>
            <person name="Oliveira R."/>
            <person name="Leite L."/>
            <person name="Pylro V."/>
            <person name="Nunes G.L."/>
            <person name="Tzotzos G."/>
            <person name="Fernandes G.R."/>
            <person name="Dutra J."/>
            <person name="Orellana S.C."/>
            <person name="Oliveira G."/>
        </authorList>
    </citation>
    <scope>NUCLEOTIDE SEQUENCE [LARGE SCALE GENOMIC DNA]</scope>
    <source>
        <strain evidence="7">ITV01</strain>
    </source>
</reference>
<dbReference type="GO" id="GO:0016020">
    <property type="term" value="C:membrane"/>
    <property type="evidence" value="ECO:0007669"/>
    <property type="project" value="UniProtKB-SubCell"/>
</dbReference>
<keyword evidence="3 5" id="KW-1133">Transmembrane helix</keyword>
<evidence type="ECO:0000256" key="2">
    <source>
        <dbReference type="ARBA" id="ARBA00022692"/>
    </source>
</evidence>
<organism evidence="6 7">
    <name type="scientific">Ferroacidibacillus organovorans</name>
    <dbReference type="NCBI Taxonomy" id="1765683"/>
    <lineage>
        <taxon>Bacteria</taxon>
        <taxon>Bacillati</taxon>
        <taxon>Bacillota</taxon>
        <taxon>Bacilli</taxon>
        <taxon>Bacillales</taxon>
        <taxon>Alicyclobacillaceae</taxon>
        <taxon>Ferroacidibacillus</taxon>
    </lineage>
</organism>
<dbReference type="OrthoDB" id="9811701at2"/>
<dbReference type="PANTHER" id="PTHR30249:SF3">
    <property type="entry name" value="MUREIN HYDROLASE EXPORT REGULATOR"/>
    <property type="match status" value="1"/>
</dbReference>
<proteinExistence type="predicted"/>
<keyword evidence="2 5" id="KW-0812">Transmembrane</keyword>
<feature type="transmembrane region" description="Helical" evidence="5">
    <location>
        <begin position="174"/>
        <end position="193"/>
    </location>
</feature>
<accession>A0A101XNI4</accession>
<gene>
    <name evidence="6" type="ORF">ATW55_02090</name>
</gene>
<evidence type="ECO:0000256" key="5">
    <source>
        <dbReference type="SAM" id="Phobius"/>
    </source>
</evidence>
<dbReference type="EMBL" id="LPVJ01000071">
    <property type="protein sequence ID" value="KUO94678.1"/>
    <property type="molecule type" value="Genomic_DNA"/>
</dbReference>
<name>A0A101XNI4_9BACL</name>
<evidence type="ECO:0000256" key="4">
    <source>
        <dbReference type="ARBA" id="ARBA00023136"/>
    </source>
</evidence>
<dbReference type="InterPro" id="IPR007300">
    <property type="entry name" value="CidB/LrgB"/>
</dbReference>
<keyword evidence="4 5" id="KW-0472">Membrane</keyword>
<evidence type="ECO:0000313" key="6">
    <source>
        <dbReference type="EMBL" id="KUO94678.1"/>
    </source>
</evidence>
<evidence type="ECO:0008006" key="8">
    <source>
        <dbReference type="Google" id="ProtNLM"/>
    </source>
</evidence>
<protein>
    <recommendedName>
        <fullName evidence="8">CidB/LrgB family autolysis modulator</fullName>
    </recommendedName>
</protein>
<feature type="transmembrane region" description="Helical" evidence="5">
    <location>
        <begin position="145"/>
        <end position="162"/>
    </location>
</feature>
<comment type="caution">
    <text evidence="6">The sequence shown here is derived from an EMBL/GenBank/DDBJ whole genome shotgun (WGS) entry which is preliminary data.</text>
</comment>
<dbReference type="RefSeq" id="WP_067720012.1">
    <property type="nucleotide sequence ID" value="NZ_LPVJ01000071.1"/>
</dbReference>
<dbReference type="Pfam" id="PF04172">
    <property type="entry name" value="LrgB"/>
    <property type="match status" value="1"/>
</dbReference>
<evidence type="ECO:0000256" key="3">
    <source>
        <dbReference type="ARBA" id="ARBA00022989"/>
    </source>
</evidence>
<feature type="transmembrane region" description="Helical" evidence="5">
    <location>
        <begin position="6"/>
        <end position="22"/>
    </location>
</feature>
<dbReference type="AlphaFoldDB" id="A0A101XNI4"/>
<feature type="transmembrane region" description="Helical" evidence="5">
    <location>
        <begin position="90"/>
        <end position="109"/>
    </location>
</feature>
<evidence type="ECO:0000313" key="7">
    <source>
        <dbReference type="Proteomes" id="UP000053557"/>
    </source>
</evidence>
<sequence>MIAWGFGLIGTWLVFLATRHVYRVMPIALLNPMVTSVTILSATLLFVHLPYSSWSTGSHWYTALLGPATVSFAVPLHKHWDTLKRHAPEMSAALLAGSFTAILSTIALARELHLSNRMVDSLAPRSVTTPIAMAVSNRVGGAPDLTAIFVILTGVIGALIGPKLVRFLRLRHGVSIGALLGMGAHGIGTARAFEFSDLIGTIASLSMIIAGFVASIAIPIAVFLFNVSPK</sequence>
<dbReference type="Proteomes" id="UP000053557">
    <property type="component" value="Unassembled WGS sequence"/>
</dbReference>
<keyword evidence="7" id="KW-1185">Reference proteome</keyword>
<feature type="transmembrane region" description="Helical" evidence="5">
    <location>
        <begin position="199"/>
        <end position="225"/>
    </location>
</feature>
<dbReference type="PANTHER" id="PTHR30249">
    <property type="entry name" value="PUTATIVE SEROTONIN TRANSPORTER"/>
    <property type="match status" value="1"/>
</dbReference>
<feature type="transmembrane region" description="Helical" evidence="5">
    <location>
        <begin position="59"/>
        <end position="78"/>
    </location>
</feature>
<feature type="transmembrane region" description="Helical" evidence="5">
    <location>
        <begin position="29"/>
        <end position="47"/>
    </location>
</feature>